<organism evidence="12 13">
    <name type="scientific">Asticcacaulis biprosthecium C19</name>
    <dbReference type="NCBI Taxonomy" id="715226"/>
    <lineage>
        <taxon>Bacteria</taxon>
        <taxon>Pseudomonadati</taxon>
        <taxon>Pseudomonadota</taxon>
        <taxon>Alphaproteobacteria</taxon>
        <taxon>Caulobacterales</taxon>
        <taxon>Caulobacteraceae</taxon>
        <taxon>Asticcacaulis</taxon>
    </lineage>
</organism>
<keyword evidence="7 12" id="KW-0808">Transferase</keyword>
<evidence type="ECO:0000256" key="3">
    <source>
        <dbReference type="ARBA" id="ARBA00004887"/>
    </source>
</evidence>
<dbReference type="HOGENOM" id="CLU_034388_2_2_5"/>
<dbReference type="AlphaFoldDB" id="F4QQH4"/>
<dbReference type="InterPro" id="IPR023366">
    <property type="entry name" value="ATP_synth_asu-like_sf"/>
</dbReference>
<evidence type="ECO:0000256" key="7">
    <source>
        <dbReference type="ARBA" id="ARBA00022679"/>
    </source>
</evidence>
<reference evidence="13" key="1">
    <citation type="submission" date="2011-03" db="EMBL/GenBank/DDBJ databases">
        <title>Draft genome sequence of Brevundimonas diminuta.</title>
        <authorList>
            <person name="Brown P.J.B."/>
            <person name="Buechlein A."/>
            <person name="Hemmerich C."/>
            <person name="Brun Y.V."/>
        </authorList>
    </citation>
    <scope>NUCLEOTIDE SEQUENCE [LARGE SCALE GENOMIC DNA]</scope>
    <source>
        <strain evidence="13">C19</strain>
    </source>
</reference>
<feature type="repeat" description="Lumazine-binding" evidence="10">
    <location>
        <begin position="86"/>
        <end position="182"/>
    </location>
</feature>
<evidence type="ECO:0000256" key="9">
    <source>
        <dbReference type="NCBIfam" id="TIGR00187"/>
    </source>
</evidence>
<dbReference type="PANTHER" id="PTHR21098:SF12">
    <property type="entry name" value="RIBOFLAVIN SYNTHASE"/>
    <property type="match status" value="1"/>
</dbReference>
<evidence type="ECO:0000256" key="1">
    <source>
        <dbReference type="ARBA" id="ARBA00000968"/>
    </source>
</evidence>
<dbReference type="FunFam" id="2.40.30.20:FF:000004">
    <property type="entry name" value="Riboflavin synthase, alpha subunit"/>
    <property type="match status" value="1"/>
</dbReference>
<feature type="domain" description="Lumazine-binding" evidence="11">
    <location>
        <begin position="1"/>
        <end position="85"/>
    </location>
</feature>
<dbReference type="InterPro" id="IPR026017">
    <property type="entry name" value="Lumazine-bd_dom"/>
</dbReference>
<dbReference type="STRING" id="715226.ABI_34830"/>
<dbReference type="InterPro" id="IPR001783">
    <property type="entry name" value="Lumazine-bd"/>
</dbReference>
<evidence type="ECO:0000256" key="8">
    <source>
        <dbReference type="ARBA" id="ARBA00022737"/>
    </source>
</evidence>
<gene>
    <name evidence="12" type="primary">ribE</name>
    <name evidence="12" type="ORF">ABI_34830</name>
</gene>
<evidence type="ECO:0000313" key="13">
    <source>
        <dbReference type="Proteomes" id="UP000006512"/>
    </source>
</evidence>
<evidence type="ECO:0000259" key="11">
    <source>
        <dbReference type="PROSITE" id="PS51177"/>
    </source>
</evidence>
<dbReference type="GO" id="GO:0009231">
    <property type="term" value="P:riboflavin biosynthetic process"/>
    <property type="evidence" value="ECO:0007669"/>
    <property type="project" value="UniProtKB-KW"/>
</dbReference>
<dbReference type="CDD" id="cd00402">
    <property type="entry name" value="Riboflavin_synthase_like"/>
    <property type="match status" value="1"/>
</dbReference>
<dbReference type="PIRSF" id="PIRSF000498">
    <property type="entry name" value="Riboflavin_syn_A"/>
    <property type="match status" value="1"/>
</dbReference>
<dbReference type="EC" id="2.5.1.9" evidence="4 9"/>
<dbReference type="InterPro" id="IPR017938">
    <property type="entry name" value="Riboflavin_synthase-like_b-brl"/>
</dbReference>
<dbReference type="PROSITE" id="PS51177">
    <property type="entry name" value="LUMAZINE_BIND"/>
    <property type="match status" value="2"/>
</dbReference>
<evidence type="ECO:0000256" key="10">
    <source>
        <dbReference type="PROSITE-ProRule" id="PRU00524"/>
    </source>
</evidence>
<proteinExistence type="predicted"/>
<comment type="function">
    <text evidence="2">Catalyzes the dismutation of two molecules of 6,7-dimethyl-8-ribityllumazine, resulting in the formation of riboflavin and 5-amino-6-(D-ribitylamino)uracil.</text>
</comment>
<dbReference type="NCBIfam" id="NF009566">
    <property type="entry name" value="PRK13020.1"/>
    <property type="match status" value="1"/>
</dbReference>
<feature type="repeat" description="Lumazine-binding" evidence="10">
    <location>
        <begin position="1"/>
        <end position="85"/>
    </location>
</feature>
<dbReference type="Pfam" id="PF00677">
    <property type="entry name" value="Lum_binding"/>
    <property type="match status" value="2"/>
</dbReference>
<comment type="catalytic activity">
    <reaction evidence="1">
        <text>2 6,7-dimethyl-8-(1-D-ribityl)lumazine + H(+) = 5-amino-6-(D-ribitylamino)uracil + riboflavin</text>
        <dbReference type="Rhea" id="RHEA:20772"/>
        <dbReference type="ChEBI" id="CHEBI:15378"/>
        <dbReference type="ChEBI" id="CHEBI:15934"/>
        <dbReference type="ChEBI" id="CHEBI:57986"/>
        <dbReference type="ChEBI" id="CHEBI:58201"/>
        <dbReference type="EC" id="2.5.1.9"/>
    </reaction>
</comment>
<dbReference type="EMBL" id="GL883079">
    <property type="protein sequence ID" value="EGF90461.1"/>
    <property type="molecule type" value="Genomic_DNA"/>
</dbReference>
<evidence type="ECO:0000256" key="6">
    <source>
        <dbReference type="ARBA" id="ARBA00022619"/>
    </source>
</evidence>
<keyword evidence="6" id="KW-0686">Riboflavin biosynthesis</keyword>
<evidence type="ECO:0000256" key="4">
    <source>
        <dbReference type="ARBA" id="ARBA00012827"/>
    </source>
</evidence>
<feature type="domain" description="Lumazine-binding" evidence="11">
    <location>
        <begin position="86"/>
        <end position="182"/>
    </location>
</feature>
<comment type="pathway">
    <text evidence="3">Cofactor biosynthesis; riboflavin biosynthesis; riboflavin from 2-hydroxy-3-oxobutyl phosphate and 5-amino-6-(D-ribitylamino)uracil: step 2/2.</text>
</comment>
<keyword evidence="8" id="KW-0677">Repeat</keyword>
<dbReference type="Gene3D" id="2.40.30.20">
    <property type="match status" value="2"/>
</dbReference>
<dbReference type="GO" id="GO:0004746">
    <property type="term" value="F:riboflavin synthase activity"/>
    <property type="evidence" value="ECO:0007669"/>
    <property type="project" value="UniProtKB-UniRule"/>
</dbReference>
<name>F4QQH4_9CAUL</name>
<evidence type="ECO:0000256" key="2">
    <source>
        <dbReference type="ARBA" id="ARBA00002803"/>
    </source>
</evidence>
<dbReference type="PANTHER" id="PTHR21098">
    <property type="entry name" value="RIBOFLAVIN SYNTHASE ALPHA CHAIN"/>
    <property type="match status" value="1"/>
</dbReference>
<dbReference type="Proteomes" id="UP000006512">
    <property type="component" value="Unassembled WGS sequence"/>
</dbReference>
<dbReference type="NCBIfam" id="NF006767">
    <property type="entry name" value="PRK09289.1"/>
    <property type="match status" value="1"/>
</dbReference>
<protein>
    <recommendedName>
        <fullName evidence="5 9">Riboflavin synthase</fullName>
        <ecNumber evidence="4 9">2.5.1.9</ecNumber>
    </recommendedName>
</protein>
<keyword evidence="13" id="KW-1185">Reference proteome</keyword>
<sequence>MAALERSPGGVRLTMKVGFDLTDVALGASISHAGCCLTVVAIREDGYDLDVSNETLQVTNLNTWEIGTQVNLERALKIGDELGGHIVSGHVDGLGELVSVTQDGDSYRLKFRAPAPLHRFIAPKGSVALDGISLTVNEVEGDLFGVNIIPHTWHYTTLSQTKVGGHVNLEVDRLARYAARWFETEPGAQPNL</sequence>
<dbReference type="eggNOG" id="COG0307">
    <property type="taxonomic scope" value="Bacteria"/>
</dbReference>
<evidence type="ECO:0000256" key="5">
    <source>
        <dbReference type="ARBA" id="ARBA00013950"/>
    </source>
</evidence>
<dbReference type="SUPFAM" id="SSF63380">
    <property type="entry name" value="Riboflavin synthase domain-like"/>
    <property type="match status" value="2"/>
</dbReference>
<dbReference type="NCBIfam" id="TIGR00187">
    <property type="entry name" value="ribE"/>
    <property type="match status" value="1"/>
</dbReference>
<accession>F4QQH4</accession>
<evidence type="ECO:0000313" key="12">
    <source>
        <dbReference type="EMBL" id="EGF90461.1"/>
    </source>
</evidence>